<dbReference type="Proteomes" id="UP001163846">
    <property type="component" value="Unassembled WGS sequence"/>
</dbReference>
<dbReference type="AlphaFoldDB" id="A0AA38U434"/>
<keyword evidence="3" id="KW-1185">Reference proteome</keyword>
<dbReference type="PROSITE" id="PS51257">
    <property type="entry name" value="PROKAR_LIPOPROTEIN"/>
    <property type="match status" value="1"/>
</dbReference>
<accession>A0AA38U434</accession>
<sequence>MFAHSCRSLSKLLVYALAVVSMLGLISLACASPIQLHSDSNDIGEAPAGPPADVHSSLVPRADPSLILRFVPLQEGTKASAMRTLKFLEQAHIKVAWSEGEEPVE</sequence>
<feature type="signal peptide" evidence="1">
    <location>
        <begin position="1"/>
        <end position="31"/>
    </location>
</feature>
<evidence type="ECO:0000313" key="3">
    <source>
        <dbReference type="Proteomes" id="UP001163846"/>
    </source>
</evidence>
<feature type="chain" id="PRO_5041297742" evidence="1">
    <location>
        <begin position="32"/>
        <end position="105"/>
    </location>
</feature>
<dbReference type="EMBL" id="MU807129">
    <property type="protein sequence ID" value="KAJ3831987.1"/>
    <property type="molecule type" value="Genomic_DNA"/>
</dbReference>
<comment type="caution">
    <text evidence="2">The sequence shown here is derived from an EMBL/GenBank/DDBJ whole genome shotgun (WGS) entry which is preliminary data.</text>
</comment>
<organism evidence="2 3">
    <name type="scientific">Lentinula raphanica</name>
    <dbReference type="NCBI Taxonomy" id="153919"/>
    <lineage>
        <taxon>Eukaryota</taxon>
        <taxon>Fungi</taxon>
        <taxon>Dikarya</taxon>
        <taxon>Basidiomycota</taxon>
        <taxon>Agaricomycotina</taxon>
        <taxon>Agaricomycetes</taxon>
        <taxon>Agaricomycetidae</taxon>
        <taxon>Agaricales</taxon>
        <taxon>Marasmiineae</taxon>
        <taxon>Omphalotaceae</taxon>
        <taxon>Lentinula</taxon>
    </lineage>
</organism>
<proteinExistence type="predicted"/>
<feature type="non-terminal residue" evidence="2">
    <location>
        <position position="105"/>
    </location>
</feature>
<protein>
    <submittedName>
        <fullName evidence="2">Uncharacterized protein</fullName>
    </submittedName>
</protein>
<gene>
    <name evidence="2" type="ORF">F5878DRAFT_647160</name>
</gene>
<name>A0AA38U434_9AGAR</name>
<reference evidence="2" key="1">
    <citation type="submission" date="2022-08" db="EMBL/GenBank/DDBJ databases">
        <authorList>
            <consortium name="DOE Joint Genome Institute"/>
            <person name="Min B."/>
            <person name="Riley R."/>
            <person name="Sierra-Patev S."/>
            <person name="Naranjo-Ortiz M."/>
            <person name="Looney B."/>
            <person name="Konkel Z."/>
            <person name="Slot J.C."/>
            <person name="Sakamoto Y."/>
            <person name="Steenwyk J.L."/>
            <person name="Rokas A."/>
            <person name="Carro J."/>
            <person name="Camarero S."/>
            <person name="Ferreira P."/>
            <person name="Molpeceres G."/>
            <person name="Ruiz-Duenas F.J."/>
            <person name="Serrano A."/>
            <person name="Henrissat B."/>
            <person name="Drula E."/>
            <person name="Hughes K.W."/>
            <person name="Mata J.L."/>
            <person name="Ishikawa N.K."/>
            <person name="Vargas-Isla R."/>
            <person name="Ushijima S."/>
            <person name="Smith C.A."/>
            <person name="Ahrendt S."/>
            <person name="Andreopoulos W."/>
            <person name="He G."/>
            <person name="Labutti K."/>
            <person name="Lipzen A."/>
            <person name="Ng V."/>
            <person name="Sandor L."/>
            <person name="Barry K."/>
            <person name="Martinez A.T."/>
            <person name="Xiao Y."/>
            <person name="Gibbons J.G."/>
            <person name="Terashima K."/>
            <person name="Hibbett D.S."/>
            <person name="Grigoriev I.V."/>
        </authorList>
    </citation>
    <scope>NUCLEOTIDE SEQUENCE</scope>
    <source>
        <strain evidence="2">TFB9207</strain>
    </source>
</reference>
<evidence type="ECO:0000313" key="2">
    <source>
        <dbReference type="EMBL" id="KAJ3831987.1"/>
    </source>
</evidence>
<evidence type="ECO:0000256" key="1">
    <source>
        <dbReference type="SAM" id="SignalP"/>
    </source>
</evidence>
<keyword evidence="1" id="KW-0732">Signal</keyword>